<accession>A0AA40BDW7</accession>
<keyword evidence="2" id="KW-1185">Reference proteome</keyword>
<proteinExistence type="predicted"/>
<evidence type="ECO:0000313" key="2">
    <source>
        <dbReference type="Proteomes" id="UP001172159"/>
    </source>
</evidence>
<comment type="caution">
    <text evidence="1">The sequence shown here is derived from an EMBL/GenBank/DDBJ whole genome shotgun (WGS) entry which is preliminary data.</text>
</comment>
<sequence>MSGPTVFFIKASGHIGAAVLQALHNAQPVLSIRALVRLQEDVEHLQSFYQGAVTTVLGSLEDVDIVAEEAAMALLRPRLCPPPPSPPRLPGLQPLPPQILIQTSGAARIWPFPQPSGLTPHPKVWDDIADLDSFPTDTTHASQDIAVSSTFPGINTAIVSPTFVVGKFPSVRHKHPIIFPDLMHVTRQSSRRGET</sequence>
<gene>
    <name evidence="1" type="ORF">B0T21DRAFT_349456</name>
</gene>
<reference evidence="1" key="1">
    <citation type="submission" date="2023-06" db="EMBL/GenBank/DDBJ databases">
        <title>Genome-scale phylogeny and comparative genomics of the fungal order Sordariales.</title>
        <authorList>
            <consortium name="Lawrence Berkeley National Laboratory"/>
            <person name="Hensen N."/>
            <person name="Bonometti L."/>
            <person name="Westerberg I."/>
            <person name="Brannstrom I.O."/>
            <person name="Guillou S."/>
            <person name="Cros-Aarteil S."/>
            <person name="Calhoun S."/>
            <person name="Haridas S."/>
            <person name="Kuo A."/>
            <person name="Mondo S."/>
            <person name="Pangilinan J."/>
            <person name="Riley R."/>
            <person name="Labutti K."/>
            <person name="Andreopoulos B."/>
            <person name="Lipzen A."/>
            <person name="Chen C."/>
            <person name="Yanf M."/>
            <person name="Daum C."/>
            <person name="Ng V."/>
            <person name="Clum A."/>
            <person name="Steindorff A."/>
            <person name="Ohm R."/>
            <person name="Martin F."/>
            <person name="Silar P."/>
            <person name="Natvig D."/>
            <person name="Lalanne C."/>
            <person name="Gautier V."/>
            <person name="Ament-Velasquez S.L."/>
            <person name="Kruys A."/>
            <person name="Hutchinson M.I."/>
            <person name="Powell A.J."/>
            <person name="Barry K."/>
            <person name="Miller A.N."/>
            <person name="Grigoriev I.V."/>
            <person name="Debuchy R."/>
            <person name="Gladieux P."/>
            <person name="Thoren M.H."/>
            <person name="Johannesson H."/>
        </authorList>
    </citation>
    <scope>NUCLEOTIDE SEQUENCE</scope>
    <source>
        <strain evidence="1">CBS 540.89</strain>
    </source>
</reference>
<dbReference type="Proteomes" id="UP001172159">
    <property type="component" value="Unassembled WGS sequence"/>
</dbReference>
<organism evidence="1 2">
    <name type="scientific">Apiosordaria backusii</name>
    <dbReference type="NCBI Taxonomy" id="314023"/>
    <lineage>
        <taxon>Eukaryota</taxon>
        <taxon>Fungi</taxon>
        <taxon>Dikarya</taxon>
        <taxon>Ascomycota</taxon>
        <taxon>Pezizomycotina</taxon>
        <taxon>Sordariomycetes</taxon>
        <taxon>Sordariomycetidae</taxon>
        <taxon>Sordariales</taxon>
        <taxon>Lasiosphaeriaceae</taxon>
        <taxon>Apiosordaria</taxon>
    </lineage>
</organism>
<dbReference type="AlphaFoldDB" id="A0AA40BDW7"/>
<dbReference type="SUPFAM" id="SSF51735">
    <property type="entry name" value="NAD(P)-binding Rossmann-fold domains"/>
    <property type="match status" value="1"/>
</dbReference>
<dbReference type="InterPro" id="IPR036291">
    <property type="entry name" value="NAD(P)-bd_dom_sf"/>
</dbReference>
<dbReference type="EMBL" id="JAUKTV010000008">
    <property type="protein sequence ID" value="KAK0732450.1"/>
    <property type="molecule type" value="Genomic_DNA"/>
</dbReference>
<protein>
    <submittedName>
        <fullName evidence="1">Uncharacterized protein</fullName>
    </submittedName>
</protein>
<evidence type="ECO:0000313" key="1">
    <source>
        <dbReference type="EMBL" id="KAK0732450.1"/>
    </source>
</evidence>
<name>A0AA40BDW7_9PEZI</name>